<proteinExistence type="predicted"/>
<accession>D3TCC0</accession>
<dbReference type="HOGENOM" id="CLU_2949067_0_0_2"/>
<organism evidence="1 2">
    <name type="scientific">Aciduliprofundum boonei (strain DSM 19572 / T469)</name>
    <dbReference type="NCBI Taxonomy" id="439481"/>
    <lineage>
        <taxon>Archaea</taxon>
        <taxon>Methanobacteriati</taxon>
        <taxon>Thermoplasmatota</taxon>
        <taxon>DHVE2 group</taxon>
        <taxon>Candidatus Aciduliprofundum</taxon>
    </lineage>
</organism>
<dbReference type="KEGG" id="abi:Aboo_0394"/>
<dbReference type="AlphaFoldDB" id="D3TCC0"/>
<reference evidence="1" key="1">
    <citation type="submission" date="2010-02" db="EMBL/GenBank/DDBJ databases">
        <title>Complete sequence of Aciduliprofundum boonei T469.</title>
        <authorList>
            <consortium name="US DOE Joint Genome Institute"/>
            <person name="Lucas S."/>
            <person name="Copeland A."/>
            <person name="Lapidus A."/>
            <person name="Cheng J.-F."/>
            <person name="Bruce D."/>
            <person name="Goodwin L."/>
            <person name="Pitluck S."/>
            <person name="Saunders E."/>
            <person name="Detter J.C."/>
            <person name="Han C."/>
            <person name="Tapia R."/>
            <person name="Land M."/>
            <person name="Hauser L."/>
            <person name="Kyrpides N."/>
            <person name="Mikhailova N."/>
            <person name="Flores G."/>
            <person name="Reysenbach A.-L."/>
            <person name="Woyke T."/>
        </authorList>
    </citation>
    <scope>NUCLEOTIDE SEQUENCE</scope>
    <source>
        <strain evidence="1">T469</strain>
    </source>
</reference>
<sequence length="59" mass="6852">MSNARLITLLKRNCKNALQHLKTTSFIHTGERLRRILLAAFAVSEEMRKIEEKIIPYAL</sequence>
<evidence type="ECO:0000313" key="2">
    <source>
        <dbReference type="Proteomes" id="UP000001400"/>
    </source>
</evidence>
<name>D3TCC0_ACIB4</name>
<keyword evidence="2" id="KW-1185">Reference proteome</keyword>
<gene>
    <name evidence="1" type="ordered locus">Aboo_0394</name>
</gene>
<dbReference type="Proteomes" id="UP000001400">
    <property type="component" value="Chromosome"/>
</dbReference>
<dbReference type="EMBL" id="CP001941">
    <property type="protein sequence ID" value="ADD08205.1"/>
    <property type="molecule type" value="Genomic_DNA"/>
</dbReference>
<protein>
    <submittedName>
        <fullName evidence="1">Uncharacterized protein</fullName>
    </submittedName>
</protein>
<evidence type="ECO:0000313" key="1">
    <source>
        <dbReference type="EMBL" id="ADD08205.1"/>
    </source>
</evidence>